<accession>A0A8D8WGB4</accession>
<evidence type="ECO:0000313" key="1">
    <source>
        <dbReference type="EMBL" id="CAG6659192.1"/>
    </source>
</evidence>
<dbReference type="AlphaFoldDB" id="A0A8D8WGB4"/>
<proteinExistence type="predicted"/>
<organism evidence="1">
    <name type="scientific">Cacopsylla melanoneura</name>
    <dbReference type="NCBI Taxonomy" id="428564"/>
    <lineage>
        <taxon>Eukaryota</taxon>
        <taxon>Metazoa</taxon>
        <taxon>Ecdysozoa</taxon>
        <taxon>Arthropoda</taxon>
        <taxon>Hexapoda</taxon>
        <taxon>Insecta</taxon>
        <taxon>Pterygota</taxon>
        <taxon>Neoptera</taxon>
        <taxon>Paraneoptera</taxon>
        <taxon>Hemiptera</taxon>
        <taxon>Sternorrhyncha</taxon>
        <taxon>Psylloidea</taxon>
        <taxon>Psyllidae</taxon>
        <taxon>Psyllinae</taxon>
        <taxon>Cacopsylla</taxon>
    </lineage>
</organism>
<dbReference type="EMBL" id="HBUF01193431">
    <property type="protein sequence ID" value="CAG6659192.1"/>
    <property type="molecule type" value="Transcribed_RNA"/>
</dbReference>
<reference evidence="1" key="1">
    <citation type="submission" date="2021-05" db="EMBL/GenBank/DDBJ databases">
        <authorList>
            <person name="Alioto T."/>
            <person name="Alioto T."/>
            <person name="Gomez Garrido J."/>
        </authorList>
    </citation>
    <scope>NUCLEOTIDE SEQUENCE</scope>
</reference>
<name>A0A8D8WGB4_9HEMI</name>
<sequence>MGWGQLGQSISRYKLHPISDVYRFPRELLHLGQDQQVPADKEYHQLLKHVSRHCSRKHVLKIYQHFFGSSENVDLFHPQRLRRKCKGGILLVYILISTQYKYEKPCFRSRFLLALKGQHPTKFQHLQLVLP</sequence>
<protein>
    <submittedName>
        <fullName evidence="1">Uncharacterized protein</fullName>
    </submittedName>
</protein>